<dbReference type="InterPro" id="IPR002509">
    <property type="entry name" value="NODB_dom"/>
</dbReference>
<sequence>MIITEAVVFFTAVAQVYGATIKKSSGLVAQFSPSFPSLPEPTNVVTTYQAGPYATPKKLSRATLKGFPEPWEAPDTSSAEVQAVYKKLDFTKIPKAPVRKQNPDGTWVSTSDGESDPFCWWSSTNCVKPKASYLPPDIYTCPKKGDWGLTYDDGPYNLGKDDKVANKYAEPYLLNYLAENNLHATLFYIGSNVATFPDAARLGLKNGHQLCVHTWSHRVLTTLTDVEIVAELYWTLKAIKAATGVTSKCFRPPQGDVDDRVRAIAYQMGMRTVLWDEDTQDWNLLYNKEGSLSRKEANGYFETWIKNYKTGKDKSGHIVLEHELNPETVELSISWLPKLKQTFNVVPALSCNGITHPYWEESFEYPLFDSSDNGNSTAKNKTSATSSAAPSPTSSSAISSSTSTKQSKSITTASRTKSVASSTSSIEKIA</sequence>
<feature type="signal peptide" evidence="2">
    <location>
        <begin position="1"/>
        <end position="18"/>
    </location>
</feature>
<feature type="chain" id="PRO_5002121503" description="NodB homology domain-containing protein" evidence="2">
    <location>
        <begin position="19"/>
        <end position="430"/>
    </location>
</feature>
<keyword evidence="2" id="KW-0732">Signal</keyword>
<dbReference type="AlphaFoldDB" id="A0A0B7NLZ1"/>
<keyword evidence="5" id="KW-1185">Reference proteome</keyword>
<dbReference type="Pfam" id="PF01522">
    <property type="entry name" value="Polysacc_deac_1"/>
    <property type="match status" value="1"/>
</dbReference>
<dbReference type="InterPro" id="IPR011330">
    <property type="entry name" value="Glyco_hydro/deAcase_b/a-brl"/>
</dbReference>
<reference evidence="4 5" key="1">
    <citation type="submission" date="2014-09" db="EMBL/GenBank/DDBJ databases">
        <authorList>
            <person name="Ellenberger Sabrina"/>
        </authorList>
    </citation>
    <scope>NUCLEOTIDE SEQUENCE [LARGE SCALE GENOMIC DNA]</scope>
    <source>
        <strain evidence="4 5">CBS 412.66</strain>
    </source>
</reference>
<protein>
    <recommendedName>
        <fullName evidence="3">NodB homology domain-containing protein</fullName>
    </recommendedName>
</protein>
<dbReference type="GO" id="GO:0005975">
    <property type="term" value="P:carbohydrate metabolic process"/>
    <property type="evidence" value="ECO:0007669"/>
    <property type="project" value="InterPro"/>
</dbReference>
<feature type="compositionally biased region" description="Low complexity" evidence="1">
    <location>
        <begin position="375"/>
        <end position="430"/>
    </location>
</feature>
<dbReference type="GO" id="GO:0004099">
    <property type="term" value="F:chitin deacetylase activity"/>
    <property type="evidence" value="ECO:0007669"/>
    <property type="project" value="TreeGrafter"/>
</dbReference>
<dbReference type="EMBL" id="LN734064">
    <property type="protein sequence ID" value="CEP19641.1"/>
    <property type="molecule type" value="Genomic_DNA"/>
</dbReference>
<dbReference type="GO" id="GO:0016020">
    <property type="term" value="C:membrane"/>
    <property type="evidence" value="ECO:0007669"/>
    <property type="project" value="TreeGrafter"/>
</dbReference>
<evidence type="ECO:0000256" key="1">
    <source>
        <dbReference type="SAM" id="MobiDB-lite"/>
    </source>
</evidence>
<dbReference type="InterPro" id="IPR050248">
    <property type="entry name" value="Polysacc_deacetylase_ArnD"/>
</dbReference>
<evidence type="ECO:0000313" key="5">
    <source>
        <dbReference type="Proteomes" id="UP000054107"/>
    </source>
</evidence>
<dbReference type="PANTHER" id="PTHR10587">
    <property type="entry name" value="GLYCOSYL TRANSFERASE-RELATED"/>
    <property type="match status" value="1"/>
</dbReference>
<evidence type="ECO:0000259" key="3">
    <source>
        <dbReference type="PROSITE" id="PS51677"/>
    </source>
</evidence>
<dbReference type="SUPFAM" id="SSF88713">
    <property type="entry name" value="Glycoside hydrolase/deacetylase"/>
    <property type="match status" value="1"/>
</dbReference>
<dbReference type="PANTHER" id="PTHR10587:SF98">
    <property type="entry name" value="CHITIN DEACETYLASE"/>
    <property type="match status" value="1"/>
</dbReference>
<dbReference type="Proteomes" id="UP000054107">
    <property type="component" value="Unassembled WGS sequence"/>
</dbReference>
<feature type="region of interest" description="Disordered" evidence="1">
    <location>
        <begin position="374"/>
        <end position="430"/>
    </location>
</feature>
<organism evidence="4 5">
    <name type="scientific">Parasitella parasitica</name>
    <dbReference type="NCBI Taxonomy" id="35722"/>
    <lineage>
        <taxon>Eukaryota</taxon>
        <taxon>Fungi</taxon>
        <taxon>Fungi incertae sedis</taxon>
        <taxon>Mucoromycota</taxon>
        <taxon>Mucoromycotina</taxon>
        <taxon>Mucoromycetes</taxon>
        <taxon>Mucorales</taxon>
        <taxon>Mucorineae</taxon>
        <taxon>Mucoraceae</taxon>
        <taxon>Parasitella</taxon>
    </lineage>
</organism>
<dbReference type="OrthoDB" id="407355at2759"/>
<dbReference type="Gene3D" id="3.20.20.370">
    <property type="entry name" value="Glycoside hydrolase/deacetylase"/>
    <property type="match status" value="1"/>
</dbReference>
<accession>A0A0B7NLZ1</accession>
<feature type="domain" description="NodB homology" evidence="3">
    <location>
        <begin position="145"/>
        <end position="348"/>
    </location>
</feature>
<name>A0A0B7NLZ1_9FUNG</name>
<evidence type="ECO:0000256" key="2">
    <source>
        <dbReference type="SAM" id="SignalP"/>
    </source>
</evidence>
<dbReference type="GO" id="GO:0009272">
    <property type="term" value="P:fungal-type cell wall biogenesis"/>
    <property type="evidence" value="ECO:0007669"/>
    <property type="project" value="UniProtKB-ARBA"/>
</dbReference>
<dbReference type="PROSITE" id="PS51677">
    <property type="entry name" value="NODB"/>
    <property type="match status" value="1"/>
</dbReference>
<gene>
    <name evidence="4" type="primary">PARPA_13957.1 scaffold 47512</name>
</gene>
<evidence type="ECO:0000313" key="4">
    <source>
        <dbReference type="EMBL" id="CEP19641.1"/>
    </source>
</evidence>
<proteinExistence type="predicted"/>